<keyword evidence="4" id="KW-0136">Cellulose degradation</keyword>
<dbReference type="EC" id="3.2.1.4" evidence="2"/>
<dbReference type="GO" id="GO:0030245">
    <property type="term" value="P:cellulose catabolic process"/>
    <property type="evidence" value="ECO:0007669"/>
    <property type="project" value="UniProtKB-KW"/>
</dbReference>
<evidence type="ECO:0000256" key="6">
    <source>
        <dbReference type="ARBA" id="ARBA00023295"/>
    </source>
</evidence>
<dbReference type="PROSITE" id="PS00659">
    <property type="entry name" value="GLYCOSYL_HYDROL_F5"/>
    <property type="match status" value="1"/>
</dbReference>
<dbReference type="InterPro" id="IPR018087">
    <property type="entry name" value="Glyco_hydro_5_CS"/>
</dbReference>
<evidence type="ECO:0000256" key="7">
    <source>
        <dbReference type="ARBA" id="ARBA00023326"/>
    </source>
</evidence>
<keyword evidence="7" id="KW-0624">Polysaccharide degradation</keyword>
<dbReference type="Gene3D" id="3.20.20.80">
    <property type="entry name" value="Glycosidases"/>
    <property type="match status" value="1"/>
</dbReference>
<feature type="domain" description="Glycoside hydrolase family 5" evidence="10">
    <location>
        <begin position="62"/>
        <end position="312"/>
    </location>
</feature>
<dbReference type="Pfam" id="PF00150">
    <property type="entry name" value="Cellulase"/>
    <property type="match status" value="1"/>
</dbReference>
<keyword evidence="5" id="KW-0119">Carbohydrate metabolism</keyword>
<evidence type="ECO:0000256" key="9">
    <source>
        <dbReference type="SAM" id="SignalP"/>
    </source>
</evidence>
<feature type="signal peptide" evidence="9">
    <location>
        <begin position="1"/>
        <end position="26"/>
    </location>
</feature>
<evidence type="ECO:0000313" key="11">
    <source>
        <dbReference type="EMBL" id="NBH62777.1"/>
    </source>
</evidence>
<protein>
    <recommendedName>
        <fullName evidence="2">cellulase</fullName>
        <ecNumber evidence="2">3.2.1.4</ecNumber>
    </recommendedName>
</protein>
<keyword evidence="12" id="KW-1185">Reference proteome</keyword>
<dbReference type="Proteomes" id="UP000446866">
    <property type="component" value="Unassembled WGS sequence"/>
</dbReference>
<sequence length="344" mass="38839">MKRRGIVRVLAVILLFGIIFSGVCFADNDNEAAEPLQMAQRTKTPFEKYGALKVEGSKLLAKDGSSCQLHGVSTHGIAWFPEYVNKSAFKNLRDQWGVDTIRLAMYTTEYNGYCNSGTENRTKQRKRVYTGIDAATDLGMYVIIDWHILSDGNPNRYVSRAKDFFGKVSKKYKDQENIIYEICNEPNGGVTWSQIKKYAKQIIPVIRKNNPDAIIIVGTPHWSQDVDKAAASPLKYDNLLYSLHFYAGTHKQDLRDKMEKAVKKGLPIFVSEFSICDASGTGALNKTQGKKWITSLNRHDISYVAWNLSNKNESSALIKTSCKKTKGWTRADFSASGKWYMDQI</sequence>
<evidence type="ECO:0000256" key="3">
    <source>
        <dbReference type="ARBA" id="ARBA00022801"/>
    </source>
</evidence>
<gene>
    <name evidence="11" type="ORF">D0435_14090</name>
</gene>
<comment type="caution">
    <text evidence="11">The sequence shown here is derived from an EMBL/GenBank/DDBJ whole genome shotgun (WGS) entry which is preliminary data.</text>
</comment>
<proteinExistence type="inferred from homology"/>
<dbReference type="AlphaFoldDB" id="A0A845QPZ1"/>
<dbReference type="InterPro" id="IPR001547">
    <property type="entry name" value="Glyco_hydro_5"/>
</dbReference>
<dbReference type="EMBL" id="QXWK01000037">
    <property type="protein sequence ID" value="NBH62777.1"/>
    <property type="molecule type" value="Genomic_DNA"/>
</dbReference>
<evidence type="ECO:0000256" key="4">
    <source>
        <dbReference type="ARBA" id="ARBA00023001"/>
    </source>
</evidence>
<accession>A0A845QPZ1</accession>
<dbReference type="InterPro" id="IPR017853">
    <property type="entry name" value="GH"/>
</dbReference>
<keyword evidence="3 8" id="KW-0378">Hydrolase</keyword>
<keyword evidence="9" id="KW-0732">Signal</keyword>
<name>A0A845QPZ1_9FIRM</name>
<comment type="similarity">
    <text evidence="8">Belongs to the glycosyl hydrolase 5 (cellulase A) family.</text>
</comment>
<keyword evidence="6 8" id="KW-0326">Glycosidase</keyword>
<evidence type="ECO:0000256" key="5">
    <source>
        <dbReference type="ARBA" id="ARBA00023277"/>
    </source>
</evidence>
<organism evidence="11 12">
    <name type="scientific">Anaerotruncus colihominis</name>
    <dbReference type="NCBI Taxonomy" id="169435"/>
    <lineage>
        <taxon>Bacteria</taxon>
        <taxon>Bacillati</taxon>
        <taxon>Bacillota</taxon>
        <taxon>Clostridia</taxon>
        <taxon>Eubacteriales</taxon>
        <taxon>Oscillospiraceae</taxon>
        <taxon>Anaerotruncus</taxon>
    </lineage>
</organism>
<evidence type="ECO:0000313" key="12">
    <source>
        <dbReference type="Proteomes" id="UP000446866"/>
    </source>
</evidence>
<feature type="chain" id="PRO_5032851195" description="cellulase" evidence="9">
    <location>
        <begin position="27"/>
        <end position="344"/>
    </location>
</feature>
<evidence type="ECO:0000259" key="10">
    <source>
        <dbReference type="Pfam" id="PF00150"/>
    </source>
</evidence>
<evidence type="ECO:0000256" key="2">
    <source>
        <dbReference type="ARBA" id="ARBA00012601"/>
    </source>
</evidence>
<dbReference type="GO" id="GO:0008810">
    <property type="term" value="F:cellulase activity"/>
    <property type="evidence" value="ECO:0007669"/>
    <property type="project" value="UniProtKB-EC"/>
</dbReference>
<comment type="catalytic activity">
    <reaction evidence="1">
        <text>Endohydrolysis of (1-&gt;4)-beta-D-glucosidic linkages in cellulose, lichenin and cereal beta-D-glucans.</text>
        <dbReference type="EC" id="3.2.1.4"/>
    </reaction>
</comment>
<evidence type="ECO:0000256" key="1">
    <source>
        <dbReference type="ARBA" id="ARBA00000966"/>
    </source>
</evidence>
<dbReference type="PANTHER" id="PTHR34142:SF1">
    <property type="entry name" value="GLYCOSIDE HYDROLASE FAMILY 5 DOMAIN-CONTAINING PROTEIN"/>
    <property type="match status" value="1"/>
</dbReference>
<dbReference type="SUPFAM" id="SSF51445">
    <property type="entry name" value="(Trans)glycosidases"/>
    <property type="match status" value="1"/>
</dbReference>
<reference evidence="11 12" key="1">
    <citation type="submission" date="2018-08" db="EMBL/GenBank/DDBJ databases">
        <title>Murine metabolic-syndrome-specific gut microbial biobank.</title>
        <authorList>
            <person name="Liu C."/>
        </authorList>
    </citation>
    <scope>NUCLEOTIDE SEQUENCE [LARGE SCALE GENOMIC DNA]</scope>
    <source>
        <strain evidence="11 12">28</strain>
    </source>
</reference>
<evidence type="ECO:0000256" key="8">
    <source>
        <dbReference type="RuleBase" id="RU361153"/>
    </source>
</evidence>
<dbReference type="PANTHER" id="PTHR34142">
    <property type="entry name" value="ENDO-BETA-1,4-GLUCANASE A"/>
    <property type="match status" value="1"/>
</dbReference>